<dbReference type="EMBL" id="JNFA01000004">
    <property type="protein sequence ID" value="KGL43712.1"/>
    <property type="molecule type" value="Genomic_DNA"/>
</dbReference>
<organism evidence="3 4">
    <name type="scientific">Listeria booriae</name>
    <dbReference type="NCBI Taxonomy" id="1552123"/>
    <lineage>
        <taxon>Bacteria</taxon>
        <taxon>Bacillati</taxon>
        <taxon>Bacillota</taxon>
        <taxon>Bacilli</taxon>
        <taxon>Bacillales</taxon>
        <taxon>Listeriaceae</taxon>
        <taxon>Listeria</taxon>
    </lineage>
</organism>
<evidence type="ECO:0000313" key="4">
    <source>
        <dbReference type="Proteomes" id="UP000029844"/>
    </source>
</evidence>
<dbReference type="eggNOG" id="COG0438">
    <property type="taxonomic scope" value="Bacteria"/>
</dbReference>
<dbReference type="RefSeq" id="WP_036083793.1">
    <property type="nucleotide sequence ID" value="NZ_CBCSHQ010000006.1"/>
</dbReference>
<feature type="domain" description="Glycosyl transferase family 1" evidence="1">
    <location>
        <begin position="201"/>
        <end position="355"/>
    </location>
</feature>
<reference evidence="3 4" key="1">
    <citation type="submission" date="2014-05" db="EMBL/GenBank/DDBJ databases">
        <title>Novel Listeriaceae from food processing environments.</title>
        <authorList>
            <person name="den Bakker H.C."/>
        </authorList>
    </citation>
    <scope>NUCLEOTIDE SEQUENCE [LARGE SCALE GENOMIC DNA]</scope>
    <source>
        <strain evidence="3 4">FSL A5-0281</strain>
    </source>
</reference>
<evidence type="ECO:0000313" key="3">
    <source>
        <dbReference type="EMBL" id="KGL43712.1"/>
    </source>
</evidence>
<dbReference type="SUPFAM" id="SSF53756">
    <property type="entry name" value="UDP-Glycosyltransferase/glycogen phosphorylase"/>
    <property type="match status" value="1"/>
</dbReference>
<dbReference type="GeneID" id="58716259"/>
<dbReference type="Proteomes" id="UP000029844">
    <property type="component" value="Unassembled WGS sequence"/>
</dbReference>
<dbReference type="CDD" id="cd03801">
    <property type="entry name" value="GT4_PimA-like"/>
    <property type="match status" value="1"/>
</dbReference>
<dbReference type="PANTHER" id="PTHR45871">
    <property type="entry name" value="N-ACETYLGLUCOSAMINYL-PHOSPHATIDYLINOSITOL BIOSYNTHETIC PROTEIN"/>
    <property type="match status" value="1"/>
</dbReference>
<dbReference type="InterPro" id="IPR028098">
    <property type="entry name" value="Glyco_trans_4-like_N"/>
</dbReference>
<name>A0A099WFD3_9LIST</name>
<gene>
    <name evidence="3" type="ORF">EP57_02245</name>
</gene>
<sequence>MTERLNVLMVSDDFYPKVGGIAAHVLEISRSISELGHQVVLLTKIYDPKNELPEEEYIGNIRVVRVKVSDRRKIRALEFMYKGRRKIKELLKENTFQVIHWHKLIADSVITKIPFDGVKIFTNHSSTFLNWYEQKKFVRCRMLLGHMDGVIAPSSELTSKIKAILPKKPALNISNGVDISKFYPDTTMRHIMRLQLGYKFSDKVVMIARRLEEKNGVLYFTQSIPKIVENDPTIQILIVGSGSQEAAIRTFIKEKNLEDRVTIVTGVTNPEMPYYFNVADVVVLPSLMEATSIAGLEAMACGKPLVGTNVGGIPEIITPHETGLLVPAKSAEALADGVLEMFADESKRIEMGEKALQSVRENFAWPEIARKTVAFYQQNLNA</sequence>
<dbReference type="Pfam" id="PF00534">
    <property type="entry name" value="Glycos_transf_1"/>
    <property type="match status" value="1"/>
</dbReference>
<proteinExistence type="predicted"/>
<dbReference type="InterPro" id="IPR001296">
    <property type="entry name" value="Glyco_trans_1"/>
</dbReference>
<evidence type="ECO:0008006" key="5">
    <source>
        <dbReference type="Google" id="ProtNLM"/>
    </source>
</evidence>
<dbReference type="AlphaFoldDB" id="A0A099WFD3"/>
<dbReference type="Gene3D" id="3.40.50.2000">
    <property type="entry name" value="Glycogen Phosphorylase B"/>
    <property type="match status" value="2"/>
</dbReference>
<dbReference type="STRING" id="1552123.EP57_02245"/>
<protein>
    <recommendedName>
        <fullName evidence="5">Glycosyl transferase family 1</fullName>
    </recommendedName>
</protein>
<evidence type="ECO:0000259" key="2">
    <source>
        <dbReference type="Pfam" id="PF13439"/>
    </source>
</evidence>
<dbReference type="OrthoDB" id="158463at2"/>
<evidence type="ECO:0000259" key="1">
    <source>
        <dbReference type="Pfam" id="PF00534"/>
    </source>
</evidence>
<dbReference type="Pfam" id="PF13439">
    <property type="entry name" value="Glyco_transf_4"/>
    <property type="match status" value="1"/>
</dbReference>
<accession>A0A099WFD3</accession>
<keyword evidence="4" id="KW-1185">Reference proteome</keyword>
<feature type="domain" description="Glycosyltransferase subfamily 4-like N-terminal" evidence="2">
    <location>
        <begin position="18"/>
        <end position="180"/>
    </location>
</feature>
<dbReference type="GO" id="GO:0016757">
    <property type="term" value="F:glycosyltransferase activity"/>
    <property type="evidence" value="ECO:0007669"/>
    <property type="project" value="InterPro"/>
</dbReference>
<comment type="caution">
    <text evidence="3">The sequence shown here is derived from an EMBL/GenBank/DDBJ whole genome shotgun (WGS) entry which is preliminary data.</text>
</comment>
<dbReference type="PANTHER" id="PTHR45871:SF1">
    <property type="entry name" value="PHOSPHATIDYLINOSITOL N-ACETYLGLUCOSAMINYLTRANSFERASE SUBUNIT A"/>
    <property type="match status" value="1"/>
</dbReference>